<dbReference type="PIRSF" id="PIRSF036389">
    <property type="entry name" value="IOR_B"/>
    <property type="match status" value="1"/>
</dbReference>
<dbReference type="Gene3D" id="3.30.365.10">
    <property type="entry name" value="Aldehyde oxidase/xanthine dehydrogenase, molybdopterin binding domain"/>
    <property type="match status" value="4"/>
</dbReference>
<dbReference type="InterPro" id="IPR000674">
    <property type="entry name" value="Ald_Oxase/Xan_DH_a/b"/>
</dbReference>
<proteinExistence type="predicted"/>
<comment type="caution">
    <text evidence="2">The sequence shown here is derived from an EMBL/GenBank/DDBJ whole genome shotgun (WGS) entry which is preliminary data.</text>
</comment>
<keyword evidence="3" id="KW-1185">Reference proteome</keyword>
<dbReference type="PROSITE" id="PS51318">
    <property type="entry name" value="TAT"/>
    <property type="match status" value="1"/>
</dbReference>
<accession>A0ABW9DV78</accession>
<feature type="domain" description="Aldehyde oxidase/xanthine dehydrogenase a/b hammerhead" evidence="1">
    <location>
        <begin position="225"/>
        <end position="313"/>
    </location>
</feature>
<protein>
    <submittedName>
        <fullName evidence="2">Molybdopterin-dependent oxidoreductase</fullName>
    </submittedName>
</protein>
<sequence length="765" mass="82583">MRNDKQALGSAHGAARRRFIKQSSALLASGLAIGFQLPEAFAKDANVSGDPKPQAGEFEPNAWVRVLPDGTIKLVVHKHDSGTGTRTALAAVVAEELDVDPFRVDVITPENPFYGDYIHPLWKVFSTGGSTSVSLEYDRLRRAGATARAMLIEAAAKQWNVAPSACSTENGFVIDKVSGKRANYGSLASIAARLPAPKDVVLKDPSQFKYIGKLQKKRGADLKARGAFPYSIDVSLPGMLVAVVTRAPVIDARVRSVDTKAAMAVPGVRQVLQIPGRPDILGGNQAGVAVLADDYWSAHKGQAALQVEWEDSPFETFDSTTLATRQAAWLDDPASHVVPTVQHGDAKTAWPHGARVIEASYSMPYKAQNALEPINVTAWAKDGGIEYWGGLQVPSTVQEAAEVIGGIPAERVVLHELVSGGSFGSRESKYWLFEVTWLALKVGKPVKLMNSREDEMRALFYHSASYHRGKAALDAHGNLTTLQLRAVMPASPEQWEPGYFDRPDRMDYSTTEAISKYEFAYDAPHVDLGWVRHETGVPTGWYRAVSYIPNVFAVESFMDEAAHAGQRDPVEFRLAHMKDPRHKAVLREAAARAGWGKALPAGTALGVATNQAYSSYVAVVARVVRKGDAVVVEKLTCVADCGLAVSPGGVEEQLYGGLMWGLGHATADRIDIRHGQVEQKNFDTYRVMRMSDMPEVDILIVQGDPAKPGGVGELSSPSVAPAVANAVFRLTGKRVRDTPFDLEKVAQAGAHGSGLAFAAATSRFT</sequence>
<dbReference type="Proteomes" id="UP001629432">
    <property type="component" value="Unassembled WGS sequence"/>
</dbReference>
<organism evidence="2 3">
    <name type="scientific">Paraburkholderia metrosideri</name>
    <dbReference type="NCBI Taxonomy" id="580937"/>
    <lineage>
        <taxon>Bacteria</taxon>
        <taxon>Pseudomonadati</taxon>
        <taxon>Pseudomonadota</taxon>
        <taxon>Betaproteobacteria</taxon>
        <taxon>Burkholderiales</taxon>
        <taxon>Burkholderiaceae</taxon>
        <taxon>Paraburkholderia</taxon>
    </lineage>
</organism>
<dbReference type="InterPro" id="IPR008274">
    <property type="entry name" value="AldOxase/xan_DH_MoCoBD1"/>
</dbReference>
<dbReference type="EMBL" id="JAQQCF010000017">
    <property type="protein sequence ID" value="MFM0638918.1"/>
    <property type="molecule type" value="Genomic_DNA"/>
</dbReference>
<dbReference type="InterPro" id="IPR037165">
    <property type="entry name" value="AldOxase/xan_DH_Mopterin-bd_sf"/>
</dbReference>
<dbReference type="InterPro" id="IPR012368">
    <property type="entry name" value="OxRdtase_Mopterin-bd_su_IorB"/>
</dbReference>
<name>A0ABW9DV78_9BURK</name>
<evidence type="ECO:0000259" key="1">
    <source>
        <dbReference type="SMART" id="SM01008"/>
    </source>
</evidence>
<dbReference type="InterPro" id="IPR006311">
    <property type="entry name" value="TAT_signal"/>
</dbReference>
<evidence type="ECO:0000313" key="3">
    <source>
        <dbReference type="Proteomes" id="UP001629432"/>
    </source>
</evidence>
<dbReference type="PANTHER" id="PTHR47495:SF2">
    <property type="entry name" value="ALDEHYDE DEHYDROGENASE"/>
    <property type="match status" value="1"/>
</dbReference>
<dbReference type="Gene3D" id="3.90.1170.50">
    <property type="entry name" value="Aldehyde oxidase/xanthine dehydrogenase, a/b hammerhead"/>
    <property type="match status" value="1"/>
</dbReference>
<dbReference type="PANTHER" id="PTHR47495">
    <property type="entry name" value="ALDEHYDE DEHYDROGENASE"/>
    <property type="match status" value="1"/>
</dbReference>
<gene>
    <name evidence="2" type="ORF">PQQ63_19700</name>
</gene>
<dbReference type="SMART" id="SM01008">
    <property type="entry name" value="Ald_Xan_dh_C"/>
    <property type="match status" value="1"/>
</dbReference>
<dbReference type="InterPro" id="IPR052516">
    <property type="entry name" value="N-heterocyclic_Hydroxylase"/>
</dbReference>
<dbReference type="Pfam" id="PF20256">
    <property type="entry name" value="MoCoBD_2"/>
    <property type="match status" value="2"/>
</dbReference>
<dbReference type="SUPFAM" id="SSF56003">
    <property type="entry name" value="Molybdenum cofactor-binding domain"/>
    <property type="match status" value="2"/>
</dbReference>
<reference evidence="2 3" key="1">
    <citation type="journal article" date="2024" name="Chem. Sci.">
        <title>Discovery of megapolipeptins by genome mining of a Burkholderiales bacteria collection.</title>
        <authorList>
            <person name="Paulo B.S."/>
            <person name="Recchia M.J.J."/>
            <person name="Lee S."/>
            <person name="Fergusson C.H."/>
            <person name="Romanowski S.B."/>
            <person name="Hernandez A."/>
            <person name="Krull N."/>
            <person name="Liu D.Y."/>
            <person name="Cavanagh H."/>
            <person name="Bos A."/>
            <person name="Gray C.A."/>
            <person name="Murphy B.T."/>
            <person name="Linington R.G."/>
            <person name="Eustaquio A.S."/>
        </authorList>
    </citation>
    <scope>NUCLEOTIDE SEQUENCE [LARGE SCALE GENOMIC DNA]</scope>
    <source>
        <strain evidence="2 3">RL17-338-BIC-A</strain>
    </source>
</reference>
<evidence type="ECO:0000313" key="2">
    <source>
        <dbReference type="EMBL" id="MFM0638918.1"/>
    </source>
</evidence>
<dbReference type="Pfam" id="PF02738">
    <property type="entry name" value="MoCoBD_1"/>
    <property type="match status" value="1"/>
</dbReference>
<dbReference type="InterPro" id="IPR046867">
    <property type="entry name" value="AldOxase/xan_DH_MoCoBD2"/>
</dbReference>
<dbReference type="RefSeq" id="WP_408337792.1">
    <property type="nucleotide sequence ID" value="NZ_JAQQCF010000017.1"/>
</dbReference>